<accession>A0A2U8E1Q0</accession>
<evidence type="ECO:0000256" key="10">
    <source>
        <dbReference type="RuleBase" id="RU364073"/>
    </source>
</evidence>
<keyword evidence="5 8" id="KW-0418">Kinase</keyword>
<comment type="function">
    <text evidence="8">Catalyzes the phosphorylation of D-xylulose to D-xylulose 5-phosphate.</text>
</comment>
<dbReference type="Proteomes" id="UP000244896">
    <property type="component" value="Chromosome"/>
</dbReference>
<dbReference type="EC" id="2.7.1.17" evidence="8 10"/>
<evidence type="ECO:0000256" key="4">
    <source>
        <dbReference type="ARBA" id="ARBA00022741"/>
    </source>
</evidence>
<dbReference type="GO" id="GO:0005524">
    <property type="term" value="F:ATP binding"/>
    <property type="evidence" value="ECO:0007669"/>
    <property type="project" value="UniProtKB-UniRule"/>
</dbReference>
<dbReference type="KEGG" id="elut:CKA38_05380"/>
<sequence length="510" mass="54655">MSIYIGIDSGTQSSKAVAFDLEANKVIAEARAPHSLIAGLPAGHMEQHPSDWTAALDFVISLVAKKIGLERRTRVRGIGVSGQQHGFVPLDAGGAVIRPAKLWCDTSTTAECALLTKKLGGLKSVIRKTGLPFLPGYTAPKILWLKRHEPMNYKRLRHVLLPHDYLNFYLTGNYFMEHGDASGTALMDVRRREWSGEALGAVDKNLVDFLPPLSESHEAAGALRPELAKKYGFRDDGRVVVSAGGGDNMMGAIGTGNVVPGIVTASFGTSGTVYATAAKPVVDPGGEIAAFCSSTGAWLPLLCTMNVTTVTEQLRAHFGFTHASLDEAVRTIPPAAGGLALLPYLAGERTPNIPDGTGVLFGLNAKTFTPAHIARAAMEGVTLGMNHGLRRLVALGIKPKEIRVTGGGAKTAVWRQIMADIFGVPVVGMLEDEGAALGGALQAAWCVARREGRRNAKIADFTRNAVAINENTRCYPDKAVHARYRELQHLQDTLSVTLRPIFTKAARMRR</sequence>
<dbReference type="InterPro" id="IPR018484">
    <property type="entry name" value="FGGY_N"/>
</dbReference>
<dbReference type="OrthoDB" id="9805576at2"/>
<dbReference type="PANTHER" id="PTHR43095">
    <property type="entry name" value="SUGAR KINASE"/>
    <property type="match status" value="1"/>
</dbReference>
<dbReference type="RefSeq" id="WP_108824571.1">
    <property type="nucleotide sequence ID" value="NZ_CP023004.1"/>
</dbReference>
<dbReference type="PIRSF" id="PIRSF000538">
    <property type="entry name" value="GlpK"/>
    <property type="match status" value="1"/>
</dbReference>
<evidence type="ECO:0000256" key="5">
    <source>
        <dbReference type="ARBA" id="ARBA00022777"/>
    </source>
</evidence>
<dbReference type="InterPro" id="IPR000577">
    <property type="entry name" value="Carb_kinase_FGGY"/>
</dbReference>
<dbReference type="HAMAP" id="MF_02220">
    <property type="entry name" value="XylB"/>
    <property type="match status" value="1"/>
</dbReference>
<dbReference type="InterPro" id="IPR006000">
    <property type="entry name" value="Xylulokinase"/>
</dbReference>
<dbReference type="Pfam" id="PF02782">
    <property type="entry name" value="FGGY_C"/>
    <property type="match status" value="1"/>
</dbReference>
<dbReference type="EMBL" id="CP023004">
    <property type="protein sequence ID" value="AWI08761.1"/>
    <property type="molecule type" value="Genomic_DNA"/>
</dbReference>
<evidence type="ECO:0000313" key="13">
    <source>
        <dbReference type="EMBL" id="AWI08761.1"/>
    </source>
</evidence>
<reference evidence="13 14" key="1">
    <citation type="journal article" date="2018" name="Syst. Appl. Microbiol.">
        <title>Ereboglobus luteus gen. nov. sp. nov. from cockroach guts, and new insights into the oxygen relationship of the genera Opitutus and Didymococcus (Verrucomicrobia: Opitutaceae).</title>
        <authorList>
            <person name="Tegtmeier D."/>
            <person name="Belitz A."/>
            <person name="Radek R."/>
            <person name="Heimerl T."/>
            <person name="Brune A."/>
        </authorList>
    </citation>
    <scope>NUCLEOTIDE SEQUENCE [LARGE SCALE GENOMIC DNA]</scope>
    <source>
        <strain evidence="13 14">Ho45</strain>
    </source>
</reference>
<evidence type="ECO:0000256" key="3">
    <source>
        <dbReference type="ARBA" id="ARBA00022679"/>
    </source>
</evidence>
<name>A0A2U8E1Q0_9BACT</name>
<keyword evidence="7 8" id="KW-0119">Carbohydrate metabolism</keyword>
<keyword evidence="2 8" id="KW-0859">Xylose metabolism</keyword>
<dbReference type="Pfam" id="PF00370">
    <property type="entry name" value="FGGY_N"/>
    <property type="match status" value="1"/>
</dbReference>
<dbReference type="CDD" id="cd07809">
    <property type="entry name" value="ASKHA_NBD_FGGY_BaXK-like"/>
    <property type="match status" value="1"/>
</dbReference>
<feature type="active site" description="Proton acceptor" evidence="8">
    <location>
        <position position="247"/>
    </location>
</feature>
<comment type="similarity">
    <text evidence="1 8 9">Belongs to the FGGY kinase family.</text>
</comment>
<evidence type="ECO:0000259" key="12">
    <source>
        <dbReference type="Pfam" id="PF02782"/>
    </source>
</evidence>
<dbReference type="AlphaFoldDB" id="A0A2U8E1Q0"/>
<feature type="domain" description="Carbohydrate kinase FGGY C-terminal" evidence="12">
    <location>
        <begin position="265"/>
        <end position="445"/>
    </location>
</feature>
<organism evidence="13 14">
    <name type="scientific">Ereboglobus luteus</name>
    <dbReference type="NCBI Taxonomy" id="1796921"/>
    <lineage>
        <taxon>Bacteria</taxon>
        <taxon>Pseudomonadati</taxon>
        <taxon>Verrucomicrobiota</taxon>
        <taxon>Opitutia</taxon>
        <taxon>Opitutales</taxon>
        <taxon>Opitutaceae</taxon>
        <taxon>Ereboglobus</taxon>
    </lineage>
</organism>
<dbReference type="SUPFAM" id="SSF53067">
    <property type="entry name" value="Actin-like ATPase domain"/>
    <property type="match status" value="2"/>
</dbReference>
<dbReference type="GO" id="GO:0004856">
    <property type="term" value="F:D-xylulokinase activity"/>
    <property type="evidence" value="ECO:0007669"/>
    <property type="project" value="UniProtKB-UniRule"/>
</dbReference>
<comment type="catalytic activity">
    <reaction evidence="8 10">
        <text>D-xylulose + ATP = D-xylulose 5-phosphate + ADP + H(+)</text>
        <dbReference type="Rhea" id="RHEA:10964"/>
        <dbReference type="ChEBI" id="CHEBI:15378"/>
        <dbReference type="ChEBI" id="CHEBI:17140"/>
        <dbReference type="ChEBI" id="CHEBI:30616"/>
        <dbReference type="ChEBI" id="CHEBI:57737"/>
        <dbReference type="ChEBI" id="CHEBI:456216"/>
        <dbReference type="EC" id="2.7.1.17"/>
    </reaction>
</comment>
<evidence type="ECO:0000256" key="6">
    <source>
        <dbReference type="ARBA" id="ARBA00022840"/>
    </source>
</evidence>
<evidence type="ECO:0000256" key="2">
    <source>
        <dbReference type="ARBA" id="ARBA00022629"/>
    </source>
</evidence>
<dbReference type="GO" id="GO:0005998">
    <property type="term" value="P:xylulose catabolic process"/>
    <property type="evidence" value="ECO:0007669"/>
    <property type="project" value="UniProtKB-UniRule"/>
</dbReference>
<dbReference type="InterPro" id="IPR018483">
    <property type="entry name" value="Carb_kinase_FGGY_CS"/>
</dbReference>
<feature type="binding site" evidence="8">
    <location>
        <begin position="84"/>
        <end position="85"/>
    </location>
    <ligand>
        <name>substrate</name>
    </ligand>
</feature>
<evidence type="ECO:0000256" key="9">
    <source>
        <dbReference type="RuleBase" id="RU003733"/>
    </source>
</evidence>
<dbReference type="PANTHER" id="PTHR43095:SF5">
    <property type="entry name" value="XYLULOSE KINASE"/>
    <property type="match status" value="1"/>
</dbReference>
<dbReference type="InterPro" id="IPR018485">
    <property type="entry name" value="FGGY_C"/>
</dbReference>
<keyword evidence="6 8" id="KW-0067">ATP-binding</keyword>
<dbReference type="PROSITE" id="PS00445">
    <property type="entry name" value="FGGY_KINASES_2"/>
    <property type="match status" value="1"/>
</dbReference>
<dbReference type="PROSITE" id="PS00933">
    <property type="entry name" value="FGGY_KINASES_1"/>
    <property type="match status" value="1"/>
</dbReference>
<evidence type="ECO:0000259" key="11">
    <source>
        <dbReference type="Pfam" id="PF00370"/>
    </source>
</evidence>
<evidence type="ECO:0000256" key="1">
    <source>
        <dbReference type="ARBA" id="ARBA00009156"/>
    </source>
</evidence>
<feature type="site" description="Important for activity" evidence="8">
    <location>
        <position position="8"/>
    </location>
</feature>
<keyword evidence="4 8" id="KW-0547">Nucleotide-binding</keyword>
<keyword evidence="14" id="KW-1185">Reference proteome</keyword>
<feature type="domain" description="Carbohydrate kinase FGGY N-terminal" evidence="11">
    <location>
        <begin position="3"/>
        <end position="254"/>
    </location>
</feature>
<dbReference type="InterPro" id="IPR050406">
    <property type="entry name" value="FGGY_Carb_Kinase"/>
</dbReference>
<dbReference type="GO" id="GO:0042732">
    <property type="term" value="P:D-xylose metabolic process"/>
    <property type="evidence" value="ECO:0007669"/>
    <property type="project" value="UniProtKB-KW"/>
</dbReference>
<dbReference type="InterPro" id="IPR043129">
    <property type="entry name" value="ATPase_NBD"/>
</dbReference>
<protein>
    <recommendedName>
        <fullName evidence="8 10">Xylulose kinase</fullName>
        <shortName evidence="8 10">Xylulokinase</shortName>
        <ecNumber evidence="8 10">2.7.1.17</ecNumber>
    </recommendedName>
</protein>
<dbReference type="NCBIfam" id="TIGR01312">
    <property type="entry name" value="XylB"/>
    <property type="match status" value="1"/>
</dbReference>
<gene>
    <name evidence="8 10 13" type="primary">xylB</name>
    <name evidence="13" type="ORF">CKA38_05380</name>
</gene>
<evidence type="ECO:0000313" key="14">
    <source>
        <dbReference type="Proteomes" id="UP000244896"/>
    </source>
</evidence>
<dbReference type="Gene3D" id="3.30.420.40">
    <property type="match status" value="2"/>
</dbReference>
<proteinExistence type="inferred from homology"/>
<evidence type="ECO:0000256" key="8">
    <source>
        <dbReference type="HAMAP-Rule" id="MF_02220"/>
    </source>
</evidence>
<evidence type="ECO:0000256" key="7">
    <source>
        <dbReference type="ARBA" id="ARBA00023277"/>
    </source>
</evidence>
<keyword evidence="3 8" id="KW-0808">Transferase</keyword>